<dbReference type="EMBL" id="MBDS01000001">
    <property type="protein sequence ID" value="OPB94523.1"/>
    <property type="molecule type" value="Genomic_DNA"/>
</dbReference>
<proteinExistence type="predicted"/>
<evidence type="ECO:0000313" key="2">
    <source>
        <dbReference type="Proteomes" id="UP000190016"/>
    </source>
</evidence>
<reference evidence="1 2" key="1">
    <citation type="submission" date="2016-07" db="EMBL/GenBank/DDBJ databases">
        <title>Revisiting the Taxonomy of the Elizabethkingia Genus based on Whole-Genome Sequencing, Optical Mapping, and MALDI-TOF.</title>
        <authorList>
            <person name="Nicholson A.C."/>
        </authorList>
    </citation>
    <scope>NUCLEOTIDE SEQUENCE [LARGE SCALE GENOMIC DNA]</scope>
    <source>
        <strain evidence="1 2">C1558</strain>
    </source>
</reference>
<sequence>MKFNNYNKVINKKMINIKRKVIVSSLSMLSLILLFSCRGVDKGMDYGSKGEANVKFKVSGLDYEVESNAQAGLKKSAKNEIQSKLVKFSKDIDMLVEVKPDDGSQSNLQASGQNKLNLKSAPENTDIGMYYRVVAYEKAFNKYLTYQDYIVGSEATAPPMKLLVGHEYIFVAYSYGQNVPFPESPPTGDLANNDAASVQIKGLDFSGKNKLFYFIKDDMGPLTESNTLNIIFKARTAMINMELNSAIGNITALGGVYWGSPRKFYEEVTFSMKGIVNTTPYAEDVVNRKLEFPTLNTNPIVSNTFYPLGTMFPDEIKSGNNYFLTDVNIQNITINGITKSLTINNVKNKRGIKYKVALTFKFSSPIIKPEVPTVDWGDGDGDEPLDVQFD</sequence>
<organism evidence="1 2">
    <name type="scientific">Elizabethkingia ursingii</name>
    <dbReference type="NCBI Taxonomy" id="1756150"/>
    <lineage>
        <taxon>Bacteria</taxon>
        <taxon>Pseudomonadati</taxon>
        <taxon>Bacteroidota</taxon>
        <taxon>Flavobacteriia</taxon>
        <taxon>Flavobacteriales</taxon>
        <taxon>Weeksellaceae</taxon>
        <taxon>Elizabethkingia</taxon>
    </lineage>
</organism>
<evidence type="ECO:0008006" key="3">
    <source>
        <dbReference type="Google" id="ProtNLM"/>
    </source>
</evidence>
<gene>
    <name evidence="1" type="ORF">BB021_18140</name>
</gene>
<name>A0ABX3ND13_9FLAO</name>
<keyword evidence="2" id="KW-1185">Reference proteome</keyword>
<accession>A0ABX3ND13</accession>
<dbReference type="Proteomes" id="UP000190016">
    <property type="component" value="Unassembled WGS sequence"/>
</dbReference>
<comment type="caution">
    <text evidence="1">The sequence shown here is derived from an EMBL/GenBank/DDBJ whole genome shotgun (WGS) entry which is preliminary data.</text>
</comment>
<protein>
    <recommendedName>
        <fullName evidence="3">Major fimbrial subunit protein N-terminal domain-containing protein</fullName>
    </recommendedName>
</protein>
<evidence type="ECO:0000313" key="1">
    <source>
        <dbReference type="EMBL" id="OPB94523.1"/>
    </source>
</evidence>
<dbReference type="RefSeq" id="WP_078777718.1">
    <property type="nucleotide sequence ID" value="NZ_MBDS01000001.1"/>
</dbReference>